<comment type="caution">
    <text evidence="3">The sequence shown here is derived from an EMBL/GenBank/DDBJ whole genome shotgun (WGS) entry which is preliminary data.</text>
</comment>
<organism evidence="3 4">
    <name type="scientific">Acinetobacter celticus</name>
    <dbReference type="NCBI Taxonomy" id="1891224"/>
    <lineage>
        <taxon>Bacteria</taxon>
        <taxon>Pseudomonadati</taxon>
        <taxon>Pseudomonadota</taxon>
        <taxon>Gammaproteobacteria</taxon>
        <taxon>Moraxellales</taxon>
        <taxon>Moraxellaceae</taxon>
        <taxon>Acinetobacter</taxon>
    </lineage>
</organism>
<keyword evidence="1" id="KW-0233">DNA recombination</keyword>
<accession>A0A1C3CUT8</accession>
<sequence length="383" mass="44945">MGTVTERILSTGVKKYRAQVRVKRQDLPNFTESKTFSTRKLAEVWIKKREYELETNPELMISANISKGMALAEALEKYLKENVDFGRSKRMGMRYLTNWPIGRVKISELTRKDFTDHTYLRRSGYPEIAADPIESSTALQDLQYLKVVLTHADLVWGEKVNLFELEQAMKGLRNARVITKSKKRDRLATSNELQLLTNYFYRRWKTSKTSMPLHLIMWLAIYTCRREDELTRLFLDEYDRHHHEWKVFDLKNPNGSAGNHKSFLVTEKAELVVQEIMKSDVRDRMLRLDSANPSVLLPLNAKSFAARWREAIKMTGIDDLRFHDLRHEGITRLAEDGLTIPQMQQVSLHESWESLRRYVNLKNRRERLDFKDAMQIAKAGYES</sequence>
<dbReference type="Pfam" id="PF00589">
    <property type="entry name" value="Phage_integrase"/>
    <property type="match status" value="1"/>
</dbReference>
<gene>
    <name evidence="3" type="ORF">BBP83_11275</name>
</gene>
<feature type="domain" description="Tyr recombinase" evidence="2">
    <location>
        <begin position="182"/>
        <end position="373"/>
    </location>
</feature>
<dbReference type="AlphaFoldDB" id="A0A1C3CUT8"/>
<dbReference type="SUPFAM" id="SSF56349">
    <property type="entry name" value="DNA breaking-rejoining enzymes"/>
    <property type="match status" value="1"/>
</dbReference>
<evidence type="ECO:0000259" key="2">
    <source>
        <dbReference type="PROSITE" id="PS51898"/>
    </source>
</evidence>
<evidence type="ECO:0000313" key="4">
    <source>
        <dbReference type="Proteomes" id="UP000186553"/>
    </source>
</evidence>
<dbReference type="InterPro" id="IPR011010">
    <property type="entry name" value="DNA_brk_join_enz"/>
</dbReference>
<protein>
    <submittedName>
        <fullName evidence="3">Integrase</fullName>
    </submittedName>
</protein>
<dbReference type="PROSITE" id="PS51898">
    <property type="entry name" value="TYR_RECOMBINASE"/>
    <property type="match status" value="1"/>
</dbReference>
<dbReference type="GO" id="GO:0003677">
    <property type="term" value="F:DNA binding"/>
    <property type="evidence" value="ECO:0007669"/>
    <property type="project" value="InterPro"/>
</dbReference>
<dbReference type="InterPro" id="IPR002104">
    <property type="entry name" value="Integrase_catalytic"/>
</dbReference>
<dbReference type="EMBL" id="MBDL01000011">
    <property type="protein sequence ID" value="ODA12491.1"/>
    <property type="molecule type" value="Genomic_DNA"/>
</dbReference>
<keyword evidence="4" id="KW-1185">Reference proteome</keyword>
<proteinExistence type="predicted"/>
<reference evidence="3 4" key="1">
    <citation type="submission" date="2016-07" db="EMBL/GenBank/DDBJ databases">
        <title>Acinetobacter sp. ANC 4603.</title>
        <authorList>
            <person name="Radolfova-Krizova L."/>
            <person name="Nemec A."/>
        </authorList>
    </citation>
    <scope>NUCLEOTIDE SEQUENCE [LARGE SCALE GENOMIC DNA]</scope>
    <source>
        <strain evidence="3 4">ANC 4603</strain>
    </source>
</reference>
<name>A0A1C3CUT8_9GAMM</name>
<dbReference type="GO" id="GO:0015074">
    <property type="term" value="P:DNA integration"/>
    <property type="evidence" value="ECO:0007669"/>
    <property type="project" value="InterPro"/>
</dbReference>
<dbReference type="OrthoDB" id="9057547at2"/>
<evidence type="ECO:0000313" key="3">
    <source>
        <dbReference type="EMBL" id="ODA12491.1"/>
    </source>
</evidence>
<evidence type="ECO:0000256" key="1">
    <source>
        <dbReference type="ARBA" id="ARBA00023172"/>
    </source>
</evidence>
<dbReference type="RefSeq" id="WP_068888983.1">
    <property type="nucleotide sequence ID" value="NZ_CBCRUU010000014.1"/>
</dbReference>
<dbReference type="InterPro" id="IPR013762">
    <property type="entry name" value="Integrase-like_cat_sf"/>
</dbReference>
<dbReference type="Gene3D" id="1.10.443.10">
    <property type="entry name" value="Intergrase catalytic core"/>
    <property type="match status" value="1"/>
</dbReference>
<dbReference type="GO" id="GO:0006310">
    <property type="term" value="P:DNA recombination"/>
    <property type="evidence" value="ECO:0007669"/>
    <property type="project" value="UniProtKB-KW"/>
</dbReference>
<dbReference type="Proteomes" id="UP000186553">
    <property type="component" value="Unassembled WGS sequence"/>
</dbReference>